<evidence type="ECO:0000313" key="1">
    <source>
        <dbReference type="EMBL" id="CAG8446063.1"/>
    </source>
</evidence>
<proteinExistence type="predicted"/>
<gene>
    <name evidence="1" type="ORF">DERYTH_LOCUS213</name>
</gene>
<accession>A0A9N8V7R2</accession>
<protein>
    <submittedName>
        <fullName evidence="1">21144_t:CDS:1</fullName>
    </submittedName>
</protein>
<name>A0A9N8V7R2_9GLOM</name>
<dbReference type="Proteomes" id="UP000789405">
    <property type="component" value="Unassembled WGS sequence"/>
</dbReference>
<organism evidence="1 2">
    <name type="scientific">Dentiscutata erythropus</name>
    <dbReference type="NCBI Taxonomy" id="1348616"/>
    <lineage>
        <taxon>Eukaryota</taxon>
        <taxon>Fungi</taxon>
        <taxon>Fungi incertae sedis</taxon>
        <taxon>Mucoromycota</taxon>
        <taxon>Glomeromycotina</taxon>
        <taxon>Glomeromycetes</taxon>
        <taxon>Diversisporales</taxon>
        <taxon>Gigasporaceae</taxon>
        <taxon>Dentiscutata</taxon>
    </lineage>
</organism>
<dbReference type="AlphaFoldDB" id="A0A9N8V7R2"/>
<sequence>MLYKSDNEKHEYQCVYKSPAFTSFTIINLQFKLEIDGQLQVVFNNNIKT</sequence>
<comment type="caution">
    <text evidence="1">The sequence shown here is derived from an EMBL/GenBank/DDBJ whole genome shotgun (WGS) entry which is preliminary data.</text>
</comment>
<evidence type="ECO:0000313" key="2">
    <source>
        <dbReference type="Proteomes" id="UP000789405"/>
    </source>
</evidence>
<keyword evidence="2" id="KW-1185">Reference proteome</keyword>
<dbReference type="EMBL" id="CAJVPY010000040">
    <property type="protein sequence ID" value="CAG8446063.1"/>
    <property type="molecule type" value="Genomic_DNA"/>
</dbReference>
<reference evidence="1" key="1">
    <citation type="submission" date="2021-06" db="EMBL/GenBank/DDBJ databases">
        <authorList>
            <person name="Kallberg Y."/>
            <person name="Tangrot J."/>
            <person name="Rosling A."/>
        </authorList>
    </citation>
    <scope>NUCLEOTIDE SEQUENCE</scope>
    <source>
        <strain evidence="1">MA453B</strain>
    </source>
</reference>